<keyword evidence="1" id="KW-0732">Signal</keyword>
<evidence type="ECO:0008006" key="4">
    <source>
        <dbReference type="Google" id="ProtNLM"/>
    </source>
</evidence>
<sequence>MRGFYRHVFCAAIFAWTSSSAPALAVPESAGTAVFVETLADITVELSRLEGHAVTLLDHAHELRDGHEVICGIYGATEGRLGPANRKPFGWVDGKLVMSWGPEVNPATRCLQENYGMPLV</sequence>
<comment type="caution">
    <text evidence="2">The sequence shown here is derived from an EMBL/GenBank/DDBJ whole genome shotgun (WGS) entry which is preliminary data.</text>
</comment>
<proteinExistence type="predicted"/>
<dbReference type="RefSeq" id="WP_215341767.1">
    <property type="nucleotide sequence ID" value="NZ_JAGSGD010000001.1"/>
</dbReference>
<accession>A0A941HXD7</accession>
<gene>
    <name evidence="2" type="ORF">JKL49_16450</name>
</gene>
<dbReference type="Proteomes" id="UP000622580">
    <property type="component" value="Unassembled WGS sequence"/>
</dbReference>
<evidence type="ECO:0000313" key="3">
    <source>
        <dbReference type="Proteomes" id="UP000622580"/>
    </source>
</evidence>
<feature type="signal peptide" evidence="1">
    <location>
        <begin position="1"/>
        <end position="25"/>
    </location>
</feature>
<evidence type="ECO:0000256" key="1">
    <source>
        <dbReference type="SAM" id="SignalP"/>
    </source>
</evidence>
<dbReference type="AlphaFoldDB" id="A0A941HXD7"/>
<name>A0A941HXD7_9CAUL</name>
<protein>
    <recommendedName>
        <fullName evidence="4">DUF2155 domain-containing protein</fullName>
    </recommendedName>
</protein>
<organism evidence="2 3">
    <name type="scientific">Phenylobacterium glaciei</name>
    <dbReference type="NCBI Taxonomy" id="2803784"/>
    <lineage>
        <taxon>Bacteria</taxon>
        <taxon>Pseudomonadati</taxon>
        <taxon>Pseudomonadota</taxon>
        <taxon>Alphaproteobacteria</taxon>
        <taxon>Caulobacterales</taxon>
        <taxon>Caulobacteraceae</taxon>
        <taxon>Phenylobacterium</taxon>
    </lineage>
</organism>
<evidence type="ECO:0000313" key="2">
    <source>
        <dbReference type="EMBL" id="MBR7620986.1"/>
    </source>
</evidence>
<reference evidence="2" key="1">
    <citation type="submission" date="2021-04" db="EMBL/GenBank/DDBJ databases">
        <title>Draft genome assembly of strain Phenylobacterium sp. 20VBR1 using MiniION and Illumina platforms.</title>
        <authorList>
            <person name="Thomas F.A."/>
            <person name="Krishnan K.P."/>
            <person name="Sinha R.K."/>
        </authorList>
    </citation>
    <scope>NUCLEOTIDE SEQUENCE</scope>
    <source>
        <strain evidence="2">20VBR1</strain>
    </source>
</reference>
<keyword evidence="3" id="KW-1185">Reference proteome</keyword>
<feature type="chain" id="PRO_5037106146" description="DUF2155 domain-containing protein" evidence="1">
    <location>
        <begin position="26"/>
        <end position="120"/>
    </location>
</feature>
<dbReference type="EMBL" id="JAGSGD010000001">
    <property type="protein sequence ID" value="MBR7620986.1"/>
    <property type="molecule type" value="Genomic_DNA"/>
</dbReference>